<dbReference type="PANTHER" id="PTHR48249:SF3">
    <property type="entry name" value="MEDIATOR OF RNA POLYMERASE II TRANSCRIPTION SUBUNIT 13"/>
    <property type="match status" value="1"/>
</dbReference>
<feature type="domain" description="MID" evidence="12">
    <location>
        <begin position="1229"/>
        <end position="1477"/>
    </location>
</feature>
<feature type="compositionally biased region" description="Pro residues" evidence="10">
    <location>
        <begin position="471"/>
        <end position="480"/>
    </location>
</feature>
<feature type="region of interest" description="Disordered" evidence="10">
    <location>
        <begin position="428"/>
        <end position="546"/>
    </location>
</feature>
<evidence type="ECO:0000256" key="5">
    <source>
        <dbReference type="ARBA" id="ARBA00023015"/>
    </source>
</evidence>
<feature type="region of interest" description="Disordered" evidence="10">
    <location>
        <begin position="821"/>
        <end position="885"/>
    </location>
</feature>
<evidence type="ECO:0000256" key="6">
    <source>
        <dbReference type="ARBA" id="ARBA00023159"/>
    </source>
</evidence>
<evidence type="ECO:0000256" key="10">
    <source>
        <dbReference type="SAM" id="MobiDB-lite"/>
    </source>
</evidence>
<evidence type="ECO:0000256" key="1">
    <source>
        <dbReference type="ARBA" id="ARBA00004123"/>
    </source>
</evidence>
<comment type="similarity">
    <text evidence="2 9">Belongs to the Mediator complex subunit 13 family.</text>
</comment>
<evidence type="ECO:0000256" key="7">
    <source>
        <dbReference type="ARBA" id="ARBA00023163"/>
    </source>
</evidence>
<feature type="compositionally biased region" description="Low complexity" evidence="10">
    <location>
        <begin position="1772"/>
        <end position="1789"/>
    </location>
</feature>
<evidence type="ECO:0000256" key="9">
    <source>
        <dbReference type="RuleBase" id="RU364134"/>
    </source>
</evidence>
<keyword evidence="7 9" id="KW-0804">Transcription</keyword>
<feature type="compositionally biased region" description="Polar residues" evidence="10">
    <location>
        <begin position="494"/>
        <end position="533"/>
    </location>
</feature>
<sequence>MSHHQQHHQQTNGASLEDSHANFFSLTDVCGIKWCIFSEKKESSTEFECEDAVLESYGRCLEAEVLGVWRSVQPSSPAPYNYDPGPPLGAAEAESKVPKRKQKELWIFWYGDKPEDVFKRILHPSLKVVSSGTWEDGGLPYEARIHLFKALNNLIERSLQRKDFVRLGKCSVCASLDVRQHPAVRRLSLHHLSLARSNPLRVILAPYGLAATLTGVAHKASDIRVSRQLQKWHLFYLLDKNKYYCLDNAGELVTMPPAVEVSIAGVKLIYPTSYVLVTDIDHHPLYDHHPHSIRTFPSNHPLLHHDSTFAARLIQDTWIDGIRPPSNRPAPTGGAQSVTDFLSHWDFTHPARLIKKKCRSRSKEKSGRIHRLFNPKIPFHARMEPIEDLGWILDQAEMCNGHGRSGNNIHHNSVRQPGSVKDVHAASPITANTSKKTPGTVYDMSPAPPSTGNNGPSTPNESSHEGKQPRTPLPTYPGIPSPFIAAAPVKTEPETTTNSSALPASANDSQTTTSRLSSTVLNSNNSGNNKTAESSSSGVSTHSSLKRPALPIKDYEDDLCHEERLSDNIYDYRSMTAWLNHPVKKCRIAESVKPTAQTTQKSNFEDSYETNQDGVNISNGITSEPFHQVDENGDPFDFSDDKNKLQSQNDEDKKNWLTSDGLKPSINDLDNLFDDSSDETEPSGINPTPPNSNKSTKDDDGLDLQTSGGTSVKFAKASSKIDPTGNLPLDQLAKMFPTPPSHEHNPIASPAEDNLEIKTETPGSPWVPNSQNSGGLSELNEVGEFDLTSTKFGPLKKLYSDELPPLAVPPECIYKPSNKRLNRQHQQPQHQHQSQQFRGDASQSSNAGPLTPSSGTSSQQGVKPGMSPISPPSLTSSPASSNFKKQAESSDHKACSILADSLVLNLILSETLLNIFRDHNFDSCTMCVCSNDGNIKGRDASLYLKPDFSSDEDINCTCGFSAIINRRFAYQSGLFYEDESEVTSINEDLYYRKKPSLLMLLNEYNVVVVPAAFNNNNNNTSATATSNNGGISGSGNSNAASIVDSVPTSLLELISKQCSFHPSCSFDTIVKYSEQYLKSSSAQNQHSISMVELMDGNEVIFLALDQVKNIQNASNNTSSGGGNNNALDESQKETCLHKWTLIQAEGPYCSEDIIRVMKSIQPILNETLHVRSKFHLMAGPSTKGNTDDQCEPLPIPTVTVGYEKDFLSISPLALHFWEGLSLEPFAQPRDVAYIVVAPDNELVLNSVKEFFRNLSSIYEMCRLGKHVPITHRLKDGVLKVGRSAAVKLADSDVEEWFRLIGDSHIAALLKLYAQVCRHFLLPHLNTIPFDRSLLKPEKKPECTEKTQGAMAPPSSCVPGMNESGNGTTLIPGTKPPQSSGELPLESESREGKENVPETASSDDTEGSGGEAPAIVIYMVDPFTLGSENNLETTRLCALGLLRCFNQLVPLFNETLKHNIYLQLVSMDNILELAQSKNLFIIKKSVKSLTGFGPASNSEKYLKSHEEKLRLVRHLRCPTFVLASPLNSSEADSSFGSAAAEISTVLFCNYCLSEDQHWLLASCSDDRGELLKTVVINIEIPNKTRRKKASARRVGLRKLMDWILGVMAMNLTPWRLVIGRVGRIGHGELRGWSVLLSRAALKKASKQLREMCSWTSDVPSILSACLVSIEPDSHLRVMADQFTPDERFGQTASKCQLSTPRDVTCTHILVFPTSATAQSTQEAFRDHQDGMGLNPNEFEFDLPNLEDINSGDDGGMDINFGDLFEESYDQALSPNSPNKRNSSSQPSSPSGGKGVGDTFRYGQEEPGERIEILQQPLALGYLVSTAKTGTMPRWFWASCPHLENVCPVFLKSALHINVTSVLSGVDDGLTPQTAAAGRVHSLDSTYTTDVLRYVLEGYNALSWLSLDSVTHDRQSCLPIHVQVLARMYGALASLL</sequence>
<evidence type="ECO:0000256" key="4">
    <source>
        <dbReference type="ARBA" id="ARBA00022491"/>
    </source>
</evidence>
<keyword evidence="8 9" id="KW-0539">Nucleus</keyword>
<dbReference type="InterPro" id="IPR051139">
    <property type="entry name" value="Mediator_complx_sub13"/>
</dbReference>
<dbReference type="Proteomes" id="UP000675881">
    <property type="component" value="Chromosome 13"/>
</dbReference>
<feature type="compositionally biased region" description="Low complexity" evidence="10">
    <location>
        <begin position="534"/>
        <end position="543"/>
    </location>
</feature>
<evidence type="ECO:0000313" key="13">
    <source>
        <dbReference type="EMBL" id="CAF2829516.1"/>
    </source>
</evidence>
<keyword evidence="5 9" id="KW-0805">Transcription regulation</keyword>
<dbReference type="GO" id="GO:0045944">
    <property type="term" value="P:positive regulation of transcription by RNA polymerase II"/>
    <property type="evidence" value="ECO:0007669"/>
    <property type="project" value="TreeGrafter"/>
</dbReference>
<feature type="compositionally biased region" description="Polar residues" evidence="10">
    <location>
        <begin position="683"/>
        <end position="694"/>
    </location>
</feature>
<feature type="compositionally biased region" description="Acidic residues" evidence="10">
    <location>
        <begin position="671"/>
        <end position="681"/>
    </location>
</feature>
<feature type="compositionally biased region" description="Low complexity" evidence="10">
    <location>
        <begin position="872"/>
        <end position="881"/>
    </location>
</feature>
<accession>A0A7R8CI63</accession>
<feature type="region of interest" description="Disordered" evidence="10">
    <location>
        <begin position="1717"/>
        <end position="1751"/>
    </location>
</feature>
<dbReference type="InterPro" id="IPR041285">
    <property type="entry name" value="MID_MedPIWI"/>
</dbReference>
<comment type="subcellular location">
    <subcellularLocation>
        <location evidence="1 9">Nucleus</location>
    </subcellularLocation>
</comment>
<feature type="compositionally biased region" description="Polar residues" evidence="10">
    <location>
        <begin position="1362"/>
        <end position="1380"/>
    </location>
</feature>
<keyword evidence="6 9" id="KW-0010">Activator</keyword>
<evidence type="ECO:0000256" key="8">
    <source>
        <dbReference type="ARBA" id="ARBA00023242"/>
    </source>
</evidence>
<feature type="compositionally biased region" description="Low complexity" evidence="10">
    <location>
        <begin position="824"/>
        <end position="836"/>
    </location>
</feature>
<feature type="region of interest" description="Disordered" evidence="10">
    <location>
        <begin position="1768"/>
        <end position="1800"/>
    </location>
</feature>
<feature type="domain" description="Mediator complex subunit Med13 C-terminal" evidence="11">
    <location>
        <begin position="1516"/>
        <end position="1923"/>
    </location>
</feature>
<keyword evidence="14" id="KW-1185">Reference proteome</keyword>
<comment type="subunit">
    <text evidence="9">Component of the Mediator complex.</text>
</comment>
<dbReference type="Pfam" id="PF06333">
    <property type="entry name" value="Med13_C"/>
    <property type="match status" value="1"/>
</dbReference>
<organism evidence="13 14">
    <name type="scientific">Lepeophtheirus salmonis</name>
    <name type="common">Salmon louse</name>
    <name type="synonym">Caligus salmonis</name>
    <dbReference type="NCBI Taxonomy" id="72036"/>
    <lineage>
        <taxon>Eukaryota</taxon>
        <taxon>Metazoa</taxon>
        <taxon>Ecdysozoa</taxon>
        <taxon>Arthropoda</taxon>
        <taxon>Crustacea</taxon>
        <taxon>Multicrustacea</taxon>
        <taxon>Hexanauplia</taxon>
        <taxon>Copepoda</taxon>
        <taxon>Siphonostomatoida</taxon>
        <taxon>Caligidae</taxon>
        <taxon>Lepeophtheirus</taxon>
    </lineage>
</organism>
<feature type="compositionally biased region" description="Basic and acidic residues" evidence="10">
    <location>
        <begin position="639"/>
        <end position="655"/>
    </location>
</feature>
<feature type="compositionally biased region" description="Polar residues" evidence="10">
    <location>
        <begin position="450"/>
        <end position="461"/>
    </location>
</feature>
<feature type="compositionally biased region" description="Basic and acidic residues" evidence="10">
    <location>
        <begin position="1386"/>
        <end position="1395"/>
    </location>
</feature>
<dbReference type="GO" id="GO:0003713">
    <property type="term" value="F:transcription coactivator activity"/>
    <property type="evidence" value="ECO:0007669"/>
    <property type="project" value="TreeGrafter"/>
</dbReference>
<name>A0A7R8CI63_LEPSM</name>
<protein>
    <recommendedName>
        <fullName evidence="3 9">Mediator of RNA polymerase II transcription subunit 13</fullName>
    </recommendedName>
</protein>
<evidence type="ECO:0000256" key="2">
    <source>
        <dbReference type="ARBA" id="ARBA00009354"/>
    </source>
</evidence>
<feature type="compositionally biased region" description="Polar residues" evidence="10">
    <location>
        <begin position="609"/>
        <end position="622"/>
    </location>
</feature>
<dbReference type="GO" id="GO:0016592">
    <property type="term" value="C:mediator complex"/>
    <property type="evidence" value="ECO:0007669"/>
    <property type="project" value="InterPro"/>
</dbReference>
<dbReference type="PANTHER" id="PTHR48249">
    <property type="entry name" value="MEDIATOR OF RNA POLYMERASE II TRANSCRIPTION SUBUNIT 13"/>
    <property type="match status" value="1"/>
</dbReference>
<evidence type="ECO:0000256" key="3">
    <source>
        <dbReference type="ARBA" id="ARBA00019618"/>
    </source>
</evidence>
<feature type="region of interest" description="Disordered" evidence="10">
    <location>
        <begin position="592"/>
        <end position="778"/>
    </location>
</feature>
<comment type="function">
    <text evidence="9">Component of the Mediator complex, a coactivator involved in regulated transcription of nearly all RNA polymerase II-dependent genes. Mediator functions as a bridge to convey information from gene-specific regulatory proteins to the basal RNA polymerase II transcription machinery. Mediator is recruited to promoters by direct interactions with regulatory proteins and serves as a scaffold for the assembly of a functional preinitiation complex with RNA polymerase II and the general transcription factors.</text>
</comment>
<dbReference type="OrthoDB" id="103819at2759"/>
<feature type="compositionally biased region" description="Polar residues" evidence="10">
    <location>
        <begin position="841"/>
        <end position="861"/>
    </location>
</feature>
<evidence type="ECO:0000259" key="11">
    <source>
        <dbReference type="Pfam" id="PF06333"/>
    </source>
</evidence>
<dbReference type="EMBL" id="HG994592">
    <property type="protein sequence ID" value="CAF2829516.1"/>
    <property type="molecule type" value="Genomic_DNA"/>
</dbReference>
<gene>
    <name evidence="13" type="ORF">LSAA_4094</name>
</gene>
<dbReference type="Pfam" id="PF18296">
    <property type="entry name" value="MID_MedPIWI"/>
    <property type="match status" value="1"/>
</dbReference>
<keyword evidence="4 9" id="KW-0678">Repressor</keyword>
<feature type="region of interest" description="Disordered" evidence="10">
    <location>
        <begin position="1339"/>
        <end position="1408"/>
    </location>
</feature>
<evidence type="ECO:0000313" key="14">
    <source>
        <dbReference type="Proteomes" id="UP000675881"/>
    </source>
</evidence>
<dbReference type="InterPro" id="IPR009401">
    <property type="entry name" value="Med13_C"/>
</dbReference>
<evidence type="ECO:0000259" key="12">
    <source>
        <dbReference type="Pfam" id="PF18296"/>
    </source>
</evidence>
<proteinExistence type="inferred from homology"/>
<reference evidence="13" key="1">
    <citation type="submission" date="2021-02" db="EMBL/GenBank/DDBJ databases">
        <authorList>
            <person name="Bekaert M."/>
        </authorList>
    </citation>
    <scope>NUCLEOTIDE SEQUENCE</scope>
    <source>
        <strain evidence="13">IoA-00</strain>
    </source>
</reference>